<dbReference type="Gene3D" id="3.30.420.270">
    <property type="match status" value="1"/>
</dbReference>
<sequence length="153" mass="17177">MSSDVNCGKYCKDMPKFFTNKKTTQTLAEINMIPLVDIVFNLLIIFMILAPMIHKGVEVQVPESSAGESLSKQNQHIVSITREGRLWFDDQETSLERLQEHLQTIAADDTIYIQSDKAVPYGQVVEVISQIKESGLQKVGLVTAPRLPKTEMP</sequence>
<dbReference type="Proteomes" id="UP000030661">
    <property type="component" value="Unassembled WGS sequence"/>
</dbReference>
<keyword evidence="4 7" id="KW-0812">Transmembrane</keyword>
<evidence type="ECO:0000256" key="8">
    <source>
        <dbReference type="SAM" id="Phobius"/>
    </source>
</evidence>
<dbReference type="AlphaFoldDB" id="A0A081BUH9"/>
<accession>A0A081BUH9</accession>
<evidence type="ECO:0000313" key="10">
    <source>
        <dbReference type="Proteomes" id="UP000030661"/>
    </source>
</evidence>
<dbReference type="GO" id="GO:0005886">
    <property type="term" value="C:plasma membrane"/>
    <property type="evidence" value="ECO:0007669"/>
    <property type="project" value="UniProtKB-SubCell"/>
</dbReference>
<comment type="similarity">
    <text evidence="2 7">Belongs to the ExbD/TolR family.</text>
</comment>
<keyword evidence="6 8" id="KW-0472">Membrane</keyword>
<feature type="transmembrane region" description="Helical" evidence="8">
    <location>
        <begin position="30"/>
        <end position="50"/>
    </location>
</feature>
<evidence type="ECO:0000313" key="9">
    <source>
        <dbReference type="EMBL" id="GAK55984.1"/>
    </source>
</evidence>
<dbReference type="STRING" id="1499967.U27_02945"/>
<evidence type="ECO:0000256" key="7">
    <source>
        <dbReference type="RuleBase" id="RU003879"/>
    </source>
</evidence>
<keyword evidence="7" id="KW-0653">Protein transport</keyword>
<keyword evidence="10" id="KW-1185">Reference proteome</keyword>
<evidence type="ECO:0000256" key="5">
    <source>
        <dbReference type="ARBA" id="ARBA00022989"/>
    </source>
</evidence>
<keyword evidence="3" id="KW-1003">Cell membrane</keyword>
<name>A0A081BUH9_VECG1</name>
<organism evidence="9">
    <name type="scientific">Vecturithrix granuli</name>
    <dbReference type="NCBI Taxonomy" id="1499967"/>
    <lineage>
        <taxon>Bacteria</taxon>
        <taxon>Candidatus Moduliflexota</taxon>
        <taxon>Candidatus Vecturitrichia</taxon>
        <taxon>Candidatus Vecturitrichales</taxon>
        <taxon>Candidatus Vecturitrichaceae</taxon>
        <taxon>Candidatus Vecturithrix</taxon>
    </lineage>
</organism>
<dbReference type="Pfam" id="PF02472">
    <property type="entry name" value="ExbD"/>
    <property type="match status" value="1"/>
</dbReference>
<dbReference type="InterPro" id="IPR003400">
    <property type="entry name" value="ExbD"/>
</dbReference>
<gene>
    <name evidence="9" type="ORF">U27_02945</name>
</gene>
<evidence type="ECO:0000256" key="2">
    <source>
        <dbReference type="ARBA" id="ARBA00005811"/>
    </source>
</evidence>
<keyword evidence="5 8" id="KW-1133">Transmembrane helix</keyword>
<evidence type="ECO:0000256" key="4">
    <source>
        <dbReference type="ARBA" id="ARBA00022692"/>
    </source>
</evidence>
<protein>
    <submittedName>
        <fullName evidence="9">Biopolymer transport protein ExbD/TolR</fullName>
    </submittedName>
</protein>
<comment type="subcellular location">
    <subcellularLocation>
        <location evidence="1">Cell membrane</location>
        <topology evidence="1">Single-pass membrane protein</topology>
    </subcellularLocation>
    <subcellularLocation>
        <location evidence="7">Cell membrane</location>
        <topology evidence="7">Single-pass type II membrane protein</topology>
    </subcellularLocation>
</comment>
<evidence type="ECO:0000256" key="3">
    <source>
        <dbReference type="ARBA" id="ARBA00022475"/>
    </source>
</evidence>
<evidence type="ECO:0000256" key="6">
    <source>
        <dbReference type="ARBA" id="ARBA00023136"/>
    </source>
</evidence>
<dbReference type="PANTHER" id="PTHR30558">
    <property type="entry name" value="EXBD MEMBRANE COMPONENT OF PMF-DRIVEN MACROMOLECULE IMPORT SYSTEM"/>
    <property type="match status" value="1"/>
</dbReference>
<dbReference type="EMBL" id="DF820464">
    <property type="protein sequence ID" value="GAK55984.1"/>
    <property type="molecule type" value="Genomic_DNA"/>
</dbReference>
<dbReference type="GO" id="GO:0015031">
    <property type="term" value="P:protein transport"/>
    <property type="evidence" value="ECO:0007669"/>
    <property type="project" value="UniProtKB-KW"/>
</dbReference>
<dbReference type="eggNOG" id="COG0848">
    <property type="taxonomic scope" value="Bacteria"/>
</dbReference>
<reference evidence="9" key="1">
    <citation type="journal article" date="2015" name="PeerJ">
        <title>First genomic representation of candidate bacterial phylum KSB3 points to enhanced environmental sensing as a trigger of wastewater bulking.</title>
        <authorList>
            <person name="Sekiguchi Y."/>
            <person name="Ohashi A."/>
            <person name="Parks D.H."/>
            <person name="Yamauchi T."/>
            <person name="Tyson G.W."/>
            <person name="Hugenholtz P."/>
        </authorList>
    </citation>
    <scope>NUCLEOTIDE SEQUENCE [LARGE SCALE GENOMIC DNA]</scope>
</reference>
<proteinExistence type="inferred from homology"/>
<keyword evidence="7" id="KW-0813">Transport</keyword>
<dbReference type="GO" id="GO:0022857">
    <property type="term" value="F:transmembrane transporter activity"/>
    <property type="evidence" value="ECO:0007669"/>
    <property type="project" value="InterPro"/>
</dbReference>
<dbReference type="PANTHER" id="PTHR30558:SF7">
    <property type="entry name" value="TOL-PAL SYSTEM PROTEIN TOLR"/>
    <property type="match status" value="1"/>
</dbReference>
<dbReference type="HOGENOM" id="CLU_085305_1_3_0"/>
<evidence type="ECO:0000256" key="1">
    <source>
        <dbReference type="ARBA" id="ARBA00004162"/>
    </source>
</evidence>